<reference evidence="9 11" key="3">
    <citation type="submission" date="2021-01" db="EMBL/GenBank/DDBJ databases">
        <title>Sequencing the genomes of 1000 actinobacteria strains.</title>
        <authorList>
            <person name="Klenk H.-P."/>
        </authorList>
    </citation>
    <scope>NUCLEOTIDE SEQUENCE [LARGE SCALE GENOMIC DNA]</scope>
    <source>
        <strain evidence="9 11">DSM 20542</strain>
    </source>
</reference>
<feature type="binding site" evidence="6">
    <location>
        <position position="147"/>
    </location>
    <ligand>
        <name>FMN</name>
        <dbReference type="ChEBI" id="CHEBI:58210"/>
    </ligand>
</feature>
<dbReference type="InterPro" id="IPR051260">
    <property type="entry name" value="Diverse_substr_monoxygenases"/>
</dbReference>
<evidence type="ECO:0000256" key="6">
    <source>
        <dbReference type="PIRSR" id="PIRSR000337-1"/>
    </source>
</evidence>
<feature type="binding site" evidence="6">
    <location>
        <position position="100"/>
    </location>
    <ligand>
        <name>FMN</name>
        <dbReference type="ChEBI" id="CHEBI:58210"/>
    </ligand>
</feature>
<feature type="binding site" evidence="6">
    <location>
        <position position="56"/>
    </location>
    <ligand>
        <name>FMN</name>
        <dbReference type="ChEBI" id="CHEBI:58210"/>
    </ligand>
</feature>
<evidence type="ECO:0000256" key="3">
    <source>
        <dbReference type="ARBA" id="ARBA00023002"/>
    </source>
</evidence>
<dbReference type="PANTHER" id="PTHR30011">
    <property type="entry name" value="ALKANESULFONATE MONOOXYGENASE-RELATED"/>
    <property type="match status" value="1"/>
</dbReference>
<feature type="domain" description="Luciferase-like" evidence="7">
    <location>
        <begin position="39"/>
        <end position="312"/>
    </location>
</feature>
<dbReference type="PANTHER" id="PTHR30011:SF16">
    <property type="entry name" value="C2H2 FINGER DOMAIN TRANSCRIPTION FACTOR (EUROFUNG)-RELATED"/>
    <property type="match status" value="1"/>
</dbReference>
<organism evidence="8 10">
    <name type="scientific">Curtobacterium luteum</name>
    <dbReference type="NCBI Taxonomy" id="33881"/>
    <lineage>
        <taxon>Bacteria</taxon>
        <taxon>Bacillati</taxon>
        <taxon>Actinomycetota</taxon>
        <taxon>Actinomycetes</taxon>
        <taxon>Micrococcales</taxon>
        <taxon>Microbacteriaceae</taxon>
        <taxon>Curtobacterium</taxon>
    </lineage>
</organism>
<accession>A0A8H9G7V9</accession>
<reference evidence="8" key="2">
    <citation type="submission" date="2020-09" db="EMBL/GenBank/DDBJ databases">
        <authorList>
            <person name="Sun Q."/>
            <person name="Ohkuma M."/>
        </authorList>
    </citation>
    <scope>NUCLEOTIDE SEQUENCE</scope>
    <source>
        <strain evidence="8">JCM 1480</strain>
    </source>
</reference>
<keyword evidence="2 6" id="KW-0288">FMN</keyword>
<evidence type="ECO:0000313" key="11">
    <source>
        <dbReference type="Proteomes" id="UP000746584"/>
    </source>
</evidence>
<keyword evidence="3" id="KW-0560">Oxidoreductase</keyword>
<comment type="similarity">
    <text evidence="5">Belongs to the NtaA/SnaA/DszA monooxygenase family.</text>
</comment>
<gene>
    <name evidence="8" type="ORF">GCM10009769_01040</name>
    <name evidence="9" type="ORF">JOE58_001151</name>
</gene>
<dbReference type="PIRSF" id="PIRSF000337">
    <property type="entry name" value="NTA_MOA"/>
    <property type="match status" value="1"/>
</dbReference>
<evidence type="ECO:0000256" key="1">
    <source>
        <dbReference type="ARBA" id="ARBA00022630"/>
    </source>
</evidence>
<evidence type="ECO:0000256" key="2">
    <source>
        <dbReference type="ARBA" id="ARBA00022643"/>
    </source>
</evidence>
<protein>
    <submittedName>
        <fullName evidence="9">Alkanesulfonate monooxygenase SsuD/methylene tetrahydromethanopterin reductase-like flavin-dependent oxidoreductase (Luciferase family)</fullName>
    </submittedName>
    <submittedName>
        <fullName evidence="8">Dibenzothiophene desulfurization enzyme A</fullName>
    </submittedName>
</protein>
<feature type="binding site" evidence="6">
    <location>
        <position position="151"/>
    </location>
    <ligand>
        <name>FMN</name>
        <dbReference type="ChEBI" id="CHEBI:58210"/>
    </ligand>
</feature>
<evidence type="ECO:0000313" key="8">
    <source>
        <dbReference type="EMBL" id="GGK86770.1"/>
    </source>
</evidence>
<comment type="caution">
    <text evidence="8">The sequence shown here is derived from an EMBL/GenBank/DDBJ whole genome shotgun (WGS) entry which is preliminary data.</text>
</comment>
<sequence length="451" mass="47919">MAELQHFGYFFSRGFGPQAWGRDDWHWGHDWTKPDLYQQSVRALEQAGMDLVIAEDAISLGNPSTLDLRIRQAYGGPKHDPLLLAPYLFAATSHIGIAPTINAGFTPPYLAARQAATLAHLSGDRFGLNVVTDTGSARHAGLAPLPHDAAYDRAEEWLQLVRRLWHSWGSDGYVAGAAGTGGVHGDGRAPGDGAGWHFADGGALDAFHHEGAYFTADGPLNALPTDTDPVIVSPGGSGRGLGFAGTHSDVQLALAPLSAGAVRDYRARVLTAASDAGRSAADIRVLFVLKPVLVSSPEEADRIVRASADPTDEALRAAAIAWSSDSETDLLSLDLDAPIPAGTFGDHVSAGTIRGLVGDTPDAPLRELLTRKARLGRITTRDGFVGTADELADFVEELGADADNDGIIFSGDLHPAQVYRMLGDLVPVLRRRGLLRREYGDGGIRGNLFDF</sequence>
<keyword evidence="4" id="KW-0503">Monooxygenase</keyword>
<dbReference type="RefSeq" id="WP_175329054.1">
    <property type="nucleotide sequence ID" value="NZ_BMOI01000001.1"/>
</dbReference>
<dbReference type="Gene3D" id="3.20.20.30">
    <property type="entry name" value="Luciferase-like domain"/>
    <property type="match status" value="1"/>
</dbReference>
<evidence type="ECO:0000259" key="7">
    <source>
        <dbReference type="Pfam" id="PF00296"/>
    </source>
</evidence>
<dbReference type="GO" id="GO:0004497">
    <property type="term" value="F:monooxygenase activity"/>
    <property type="evidence" value="ECO:0007669"/>
    <property type="project" value="UniProtKB-KW"/>
</dbReference>
<dbReference type="Proteomes" id="UP000746584">
    <property type="component" value="Unassembled WGS sequence"/>
</dbReference>
<dbReference type="InterPro" id="IPR036661">
    <property type="entry name" value="Luciferase-like_sf"/>
</dbReference>
<evidence type="ECO:0000313" key="9">
    <source>
        <dbReference type="EMBL" id="MBM7801900.1"/>
    </source>
</evidence>
<name>A0A8H9G7V9_9MICO</name>
<keyword evidence="11" id="KW-1185">Reference proteome</keyword>
<dbReference type="InterPro" id="IPR016215">
    <property type="entry name" value="NTA_MOA"/>
</dbReference>
<dbReference type="Pfam" id="PF00296">
    <property type="entry name" value="Bac_luciferase"/>
    <property type="match status" value="1"/>
</dbReference>
<dbReference type="EMBL" id="BMOI01000001">
    <property type="protein sequence ID" value="GGK86770.1"/>
    <property type="molecule type" value="Genomic_DNA"/>
</dbReference>
<evidence type="ECO:0000256" key="5">
    <source>
        <dbReference type="ARBA" id="ARBA00033748"/>
    </source>
</evidence>
<evidence type="ECO:0000313" key="10">
    <source>
        <dbReference type="Proteomes" id="UP000648535"/>
    </source>
</evidence>
<reference evidence="8" key="1">
    <citation type="journal article" date="2014" name="Int. J. Syst. Evol. Microbiol.">
        <title>Complete genome sequence of Corynebacterium casei LMG S-19264T (=DSM 44701T), isolated from a smear-ripened cheese.</title>
        <authorList>
            <consortium name="US DOE Joint Genome Institute (JGI-PGF)"/>
            <person name="Walter F."/>
            <person name="Albersmeier A."/>
            <person name="Kalinowski J."/>
            <person name="Ruckert C."/>
        </authorList>
    </citation>
    <scope>NUCLEOTIDE SEQUENCE</scope>
    <source>
        <strain evidence="8">JCM 1480</strain>
    </source>
</reference>
<dbReference type="EMBL" id="JAFBCG010000001">
    <property type="protein sequence ID" value="MBM7801900.1"/>
    <property type="molecule type" value="Genomic_DNA"/>
</dbReference>
<keyword evidence="1 6" id="KW-0285">Flavoprotein</keyword>
<dbReference type="AlphaFoldDB" id="A0A8H9G7V9"/>
<feature type="binding site" evidence="6">
    <location>
        <position position="237"/>
    </location>
    <ligand>
        <name>FMN</name>
        <dbReference type="ChEBI" id="CHEBI:58210"/>
    </ligand>
</feature>
<dbReference type="Proteomes" id="UP000648535">
    <property type="component" value="Unassembled WGS sequence"/>
</dbReference>
<dbReference type="SUPFAM" id="SSF51679">
    <property type="entry name" value="Bacterial luciferase-like"/>
    <property type="match status" value="1"/>
</dbReference>
<dbReference type="GO" id="GO:0016705">
    <property type="term" value="F:oxidoreductase activity, acting on paired donors, with incorporation or reduction of molecular oxygen"/>
    <property type="evidence" value="ECO:0007669"/>
    <property type="project" value="InterPro"/>
</dbReference>
<dbReference type="InterPro" id="IPR011251">
    <property type="entry name" value="Luciferase-like_dom"/>
</dbReference>
<proteinExistence type="inferred from homology"/>
<evidence type="ECO:0000256" key="4">
    <source>
        <dbReference type="ARBA" id="ARBA00023033"/>
    </source>
</evidence>